<organism evidence="2 3">
    <name type="scientific">Wenyingzhuangia gilva</name>
    <dbReference type="NCBI Taxonomy" id="3057677"/>
    <lineage>
        <taxon>Bacteria</taxon>
        <taxon>Pseudomonadati</taxon>
        <taxon>Bacteroidota</taxon>
        <taxon>Flavobacteriia</taxon>
        <taxon>Flavobacteriales</taxon>
        <taxon>Flavobacteriaceae</taxon>
        <taxon>Wenyingzhuangia</taxon>
    </lineage>
</organism>
<sequence>MKFSQRIGKSPMKTELEKEGLSNDLRNSLWTIVRELLIDNLSNELDYDVYGKAKKNTDLTIFFKDLWIHFFKYPIDNLPFYSSKVHKTNATNVVREWFFKADWFLIFDFIEFCSTYKNNFQEITNKFLKRELSAYRFVNGNLVEINSKEEIIEIENAINNLDEFRPVKEHLKRSIELYSDRKNPDYRNSIKESISAVEALSKILVNDPKTTLGQALKVIEKKHQIPNSLKSAFSALYGYTSGEGGIRHSLLEKDINIEIEEARFMLVTCSAFVNYLINKS</sequence>
<keyword evidence="3" id="KW-1185">Reference proteome</keyword>
<evidence type="ECO:0000313" key="3">
    <source>
        <dbReference type="Proteomes" id="UP001168642"/>
    </source>
</evidence>
<evidence type="ECO:0000259" key="1">
    <source>
        <dbReference type="Pfam" id="PF18863"/>
    </source>
</evidence>
<dbReference type="Pfam" id="PF18863">
    <property type="entry name" value="AbiJ_NTD4"/>
    <property type="match status" value="1"/>
</dbReference>
<feature type="domain" description="HEPN AbiJ-N-terminal" evidence="1">
    <location>
        <begin position="1"/>
        <end position="160"/>
    </location>
</feature>
<protein>
    <recommendedName>
        <fullName evidence="1">HEPN AbiJ-N-terminal domain-containing protein</fullName>
    </recommendedName>
</protein>
<name>A0ABT8VRP3_9FLAO</name>
<accession>A0ABT8VRP3</accession>
<dbReference type="Proteomes" id="UP001168642">
    <property type="component" value="Unassembled WGS sequence"/>
</dbReference>
<evidence type="ECO:0000313" key="2">
    <source>
        <dbReference type="EMBL" id="MDO3694641.1"/>
    </source>
</evidence>
<dbReference type="InterPro" id="IPR049503">
    <property type="entry name" value="AbiJ_NTD4"/>
</dbReference>
<dbReference type="RefSeq" id="WP_302883898.1">
    <property type="nucleotide sequence ID" value="NZ_JAUMIT010000003.1"/>
</dbReference>
<dbReference type="EMBL" id="JAUMIT010000003">
    <property type="protein sequence ID" value="MDO3694641.1"/>
    <property type="molecule type" value="Genomic_DNA"/>
</dbReference>
<comment type="caution">
    <text evidence="2">The sequence shown here is derived from an EMBL/GenBank/DDBJ whole genome shotgun (WGS) entry which is preliminary data.</text>
</comment>
<gene>
    <name evidence="2" type="ORF">QVZ41_07255</name>
</gene>
<proteinExistence type="predicted"/>
<reference evidence="2" key="1">
    <citation type="submission" date="2023-07" db="EMBL/GenBank/DDBJ databases">
        <title>Wenyingzhuangia sp. chi5 genome sequencing and assembly.</title>
        <authorList>
            <person name="Park S."/>
        </authorList>
    </citation>
    <scope>NUCLEOTIDE SEQUENCE</scope>
    <source>
        <strain evidence="2">Chi5</strain>
    </source>
</reference>